<dbReference type="InterPro" id="IPR025558">
    <property type="entry name" value="DUF4283"/>
</dbReference>
<organism evidence="3 4">
    <name type="scientific">Buddleja alternifolia</name>
    <dbReference type="NCBI Taxonomy" id="168488"/>
    <lineage>
        <taxon>Eukaryota</taxon>
        <taxon>Viridiplantae</taxon>
        <taxon>Streptophyta</taxon>
        <taxon>Embryophyta</taxon>
        <taxon>Tracheophyta</taxon>
        <taxon>Spermatophyta</taxon>
        <taxon>Magnoliopsida</taxon>
        <taxon>eudicotyledons</taxon>
        <taxon>Gunneridae</taxon>
        <taxon>Pentapetalae</taxon>
        <taxon>asterids</taxon>
        <taxon>lamiids</taxon>
        <taxon>Lamiales</taxon>
        <taxon>Scrophulariaceae</taxon>
        <taxon>Buddlejeae</taxon>
        <taxon>Buddleja</taxon>
    </lineage>
</organism>
<dbReference type="PANTHER" id="PTHR31286:SF171">
    <property type="entry name" value="CCHC-TYPE DOMAIN-CONTAINING PROTEIN"/>
    <property type="match status" value="1"/>
</dbReference>
<dbReference type="PROSITE" id="PS50158">
    <property type="entry name" value="ZF_CCHC"/>
    <property type="match status" value="1"/>
</dbReference>
<name>A0AAV6XV44_9LAMI</name>
<dbReference type="GO" id="GO:0003676">
    <property type="term" value="F:nucleic acid binding"/>
    <property type="evidence" value="ECO:0007669"/>
    <property type="project" value="InterPro"/>
</dbReference>
<evidence type="ECO:0000256" key="1">
    <source>
        <dbReference type="PROSITE-ProRule" id="PRU00047"/>
    </source>
</evidence>
<dbReference type="AlphaFoldDB" id="A0AAV6XV44"/>
<evidence type="ECO:0000313" key="3">
    <source>
        <dbReference type="EMBL" id="KAG8384481.1"/>
    </source>
</evidence>
<keyword evidence="1" id="KW-0863">Zinc-finger</keyword>
<evidence type="ECO:0000313" key="4">
    <source>
        <dbReference type="Proteomes" id="UP000826271"/>
    </source>
</evidence>
<feature type="domain" description="CCHC-type" evidence="2">
    <location>
        <begin position="243"/>
        <end position="258"/>
    </location>
</feature>
<dbReference type="EMBL" id="WHWC01000004">
    <property type="protein sequence ID" value="KAG8384481.1"/>
    <property type="molecule type" value="Genomic_DNA"/>
</dbReference>
<dbReference type="PANTHER" id="PTHR31286">
    <property type="entry name" value="GLYCINE-RICH CELL WALL STRUCTURAL PROTEIN 1.8-LIKE"/>
    <property type="match status" value="1"/>
</dbReference>
<gene>
    <name evidence="3" type="ORF">BUALT_Bualt04G0122200</name>
</gene>
<accession>A0AAV6XV44</accession>
<keyword evidence="1" id="KW-0479">Metal-binding</keyword>
<comment type="caution">
    <text evidence="3">The sequence shown here is derived from an EMBL/GenBank/DDBJ whole genome shotgun (WGS) entry which is preliminary data.</text>
</comment>
<dbReference type="InterPro" id="IPR001878">
    <property type="entry name" value="Znf_CCHC"/>
</dbReference>
<dbReference type="InterPro" id="IPR036875">
    <property type="entry name" value="Znf_CCHC_sf"/>
</dbReference>
<dbReference type="GO" id="GO:0008270">
    <property type="term" value="F:zinc ion binding"/>
    <property type="evidence" value="ECO:0007669"/>
    <property type="project" value="UniProtKB-KW"/>
</dbReference>
<keyword evidence="4" id="KW-1185">Reference proteome</keyword>
<dbReference type="SMART" id="SM00343">
    <property type="entry name" value="ZnF_C2HC"/>
    <property type="match status" value="1"/>
</dbReference>
<keyword evidence="1" id="KW-0862">Zinc</keyword>
<protein>
    <recommendedName>
        <fullName evidence="2">CCHC-type domain-containing protein</fullName>
    </recommendedName>
</protein>
<evidence type="ECO:0000259" key="2">
    <source>
        <dbReference type="PROSITE" id="PS50158"/>
    </source>
</evidence>
<reference evidence="3" key="1">
    <citation type="submission" date="2019-10" db="EMBL/GenBank/DDBJ databases">
        <authorList>
            <person name="Zhang R."/>
            <person name="Pan Y."/>
            <person name="Wang J."/>
            <person name="Ma R."/>
            <person name="Yu S."/>
        </authorList>
    </citation>
    <scope>NUCLEOTIDE SEQUENCE</scope>
    <source>
        <strain evidence="3">LA-IB0</strain>
        <tissue evidence="3">Leaf</tissue>
    </source>
</reference>
<dbReference type="Proteomes" id="UP000826271">
    <property type="component" value="Unassembled WGS sequence"/>
</dbReference>
<dbReference type="Pfam" id="PF00098">
    <property type="entry name" value="zf-CCHC"/>
    <property type="match status" value="1"/>
</dbReference>
<sequence>MEDPVANTHESLKKPVEKPSYIQTLMGNRKNRQDDVKFDNSSMINSDCVKVISQSEKQPVTKIVFEDAYLKSIRRSWQEVLILKIIGCSIHYNVLTAKMNLMWNLNGDYELMDLGHGCYMLKLDDRNKVEHILMEGPWMIFNHYVSVRKWFPEFCPSSDRVTTVASWVRIPELPVEYYHEEILFAVASGLGVPVKIDPNTYWVTRGRFARFRVQMDLEKPIQGVIDINGKIYKHAYENLPKVCFTCGRVGHRKEDCPRKSVQTETVKVNKGVSGDARPEKNTIPMEPKEALYGEWIHISHNKAKNLGQQNKDGGNRNKTTRYNTFNVLREDNTEVFQTTRKHEESTLLHASGIELQMCEHNNYQPNVLASVGGSRIRLRDRGTLPDLRTNYGSHPDGEEQTDVDVEFTDASNSGCVGGARC</sequence>
<dbReference type="Pfam" id="PF14111">
    <property type="entry name" value="DUF4283"/>
    <property type="match status" value="1"/>
</dbReference>
<dbReference type="SUPFAM" id="SSF57756">
    <property type="entry name" value="Retrovirus zinc finger-like domains"/>
    <property type="match status" value="1"/>
</dbReference>
<dbReference type="InterPro" id="IPR040256">
    <property type="entry name" value="At4g02000-like"/>
</dbReference>
<proteinExistence type="predicted"/>